<dbReference type="CDD" id="cd06171">
    <property type="entry name" value="Sigma70_r4"/>
    <property type="match status" value="1"/>
</dbReference>
<organism evidence="8 9">
    <name type="scientific">Granulicella mallensis (strain ATCC BAA-1857 / DSM 23137 / MP5ACTX8)</name>
    <dbReference type="NCBI Taxonomy" id="682795"/>
    <lineage>
        <taxon>Bacteria</taxon>
        <taxon>Pseudomonadati</taxon>
        <taxon>Acidobacteriota</taxon>
        <taxon>Terriglobia</taxon>
        <taxon>Terriglobales</taxon>
        <taxon>Acidobacteriaceae</taxon>
        <taxon>Granulicella</taxon>
    </lineage>
</organism>
<dbReference type="InterPro" id="IPR013324">
    <property type="entry name" value="RNA_pol_sigma_r3/r4-like"/>
</dbReference>
<dbReference type="GO" id="GO:0006352">
    <property type="term" value="P:DNA-templated transcription initiation"/>
    <property type="evidence" value="ECO:0007669"/>
    <property type="project" value="InterPro"/>
</dbReference>
<dbReference type="NCBIfam" id="TIGR02937">
    <property type="entry name" value="sigma70-ECF"/>
    <property type="match status" value="1"/>
</dbReference>
<evidence type="ECO:0000256" key="1">
    <source>
        <dbReference type="ARBA" id="ARBA00010641"/>
    </source>
</evidence>
<evidence type="ECO:0000313" key="8">
    <source>
        <dbReference type="EMBL" id="AEU38764.1"/>
    </source>
</evidence>
<feature type="domain" description="RNA polymerase sigma factor 70 region 4 type 2" evidence="7">
    <location>
        <begin position="131"/>
        <end position="182"/>
    </location>
</feature>
<keyword evidence="3" id="KW-0731">Sigma factor</keyword>
<accession>G8NUZ4</accession>
<feature type="domain" description="RNA polymerase sigma-70 region 2" evidence="6">
    <location>
        <begin position="14"/>
        <end position="81"/>
    </location>
</feature>
<dbReference type="eggNOG" id="COG1595">
    <property type="taxonomic scope" value="Bacteria"/>
</dbReference>
<keyword evidence="9" id="KW-1185">Reference proteome</keyword>
<dbReference type="KEGG" id="gma:AciX8_4492"/>
<evidence type="ECO:0000313" key="9">
    <source>
        <dbReference type="Proteomes" id="UP000007113"/>
    </source>
</evidence>
<dbReference type="STRING" id="682795.AciX8_4492"/>
<dbReference type="SUPFAM" id="SSF88659">
    <property type="entry name" value="Sigma3 and sigma4 domains of RNA polymerase sigma factors"/>
    <property type="match status" value="1"/>
</dbReference>
<evidence type="ECO:0000259" key="6">
    <source>
        <dbReference type="Pfam" id="PF04542"/>
    </source>
</evidence>
<evidence type="ECO:0000256" key="2">
    <source>
        <dbReference type="ARBA" id="ARBA00023015"/>
    </source>
</evidence>
<dbReference type="Proteomes" id="UP000007113">
    <property type="component" value="Chromosome"/>
</dbReference>
<protein>
    <submittedName>
        <fullName evidence="8">RNA polymerase, sigma-24 subunit, ECF subfamily</fullName>
    </submittedName>
</protein>
<dbReference type="RefSeq" id="WP_014267635.1">
    <property type="nucleotide sequence ID" value="NC_016631.1"/>
</dbReference>
<sequence>MRADLSSPENFEALVREHQGLVFRTLTRMTGGGPHVEDLAQEAFFRLYRALPDFRGDATISTYLYRIVVNLAQDEWKRRRKERTHLASEPLSPEGEEESSGWIENFAGDSLASEHARTPEQRLSDAEMQSAVDAELLALPEIERSVLVLYHQEECSYEGIAVALGLPINTVRTHLHRGRKRLSERLRSRLAVQPHPKEGSSNGPATGAIMAGKV</sequence>
<keyword evidence="4" id="KW-0804">Transcription</keyword>
<dbReference type="InterPro" id="IPR039425">
    <property type="entry name" value="RNA_pol_sigma-70-like"/>
</dbReference>
<evidence type="ECO:0000256" key="3">
    <source>
        <dbReference type="ARBA" id="ARBA00023082"/>
    </source>
</evidence>
<dbReference type="Gene3D" id="1.10.10.10">
    <property type="entry name" value="Winged helix-like DNA-binding domain superfamily/Winged helix DNA-binding domain"/>
    <property type="match status" value="1"/>
</dbReference>
<dbReference type="EMBL" id="CP003130">
    <property type="protein sequence ID" value="AEU38764.1"/>
    <property type="molecule type" value="Genomic_DNA"/>
</dbReference>
<dbReference type="OrthoDB" id="9784984at2"/>
<dbReference type="Pfam" id="PF04542">
    <property type="entry name" value="Sigma70_r2"/>
    <property type="match status" value="1"/>
</dbReference>
<evidence type="ECO:0000256" key="4">
    <source>
        <dbReference type="ARBA" id="ARBA00023163"/>
    </source>
</evidence>
<evidence type="ECO:0000259" key="7">
    <source>
        <dbReference type="Pfam" id="PF08281"/>
    </source>
</evidence>
<dbReference type="SUPFAM" id="SSF88946">
    <property type="entry name" value="Sigma2 domain of RNA polymerase sigma factors"/>
    <property type="match status" value="1"/>
</dbReference>
<dbReference type="GO" id="GO:0003677">
    <property type="term" value="F:DNA binding"/>
    <property type="evidence" value="ECO:0007669"/>
    <property type="project" value="InterPro"/>
</dbReference>
<reference evidence="8 9" key="1">
    <citation type="submission" date="2011-11" db="EMBL/GenBank/DDBJ databases">
        <title>Complete sequence of Granulicella mallensis MP5ACTX8.</title>
        <authorList>
            <consortium name="US DOE Joint Genome Institute"/>
            <person name="Lucas S."/>
            <person name="Copeland A."/>
            <person name="Lapidus A."/>
            <person name="Cheng J.-F."/>
            <person name="Goodwin L."/>
            <person name="Pitluck S."/>
            <person name="Peters L."/>
            <person name="Lu M."/>
            <person name="Detter J.C."/>
            <person name="Han C."/>
            <person name="Tapia R."/>
            <person name="Land M."/>
            <person name="Hauser L."/>
            <person name="Kyrpides N."/>
            <person name="Ivanova N."/>
            <person name="Mikhailova N."/>
            <person name="Pagani I."/>
            <person name="Rawat S."/>
            <person name="Mannisto M."/>
            <person name="Haggblom M."/>
            <person name="Woyke T."/>
        </authorList>
    </citation>
    <scope>NUCLEOTIDE SEQUENCE [LARGE SCALE GENOMIC DNA]</scope>
    <source>
        <strain evidence="9">ATCC BAA-1857 / DSM 23137 / MP5ACTX8</strain>
    </source>
</reference>
<gene>
    <name evidence="8" type="ordered locus">AciX8_4492</name>
</gene>
<name>G8NUZ4_GRAMM</name>
<comment type="similarity">
    <text evidence="1">Belongs to the sigma-70 factor family. ECF subfamily.</text>
</comment>
<dbReference type="InterPro" id="IPR013325">
    <property type="entry name" value="RNA_pol_sigma_r2"/>
</dbReference>
<dbReference type="PANTHER" id="PTHR43133">
    <property type="entry name" value="RNA POLYMERASE ECF-TYPE SIGMA FACTO"/>
    <property type="match status" value="1"/>
</dbReference>
<dbReference type="InterPro" id="IPR007627">
    <property type="entry name" value="RNA_pol_sigma70_r2"/>
</dbReference>
<dbReference type="InterPro" id="IPR014284">
    <property type="entry name" value="RNA_pol_sigma-70_dom"/>
</dbReference>
<dbReference type="InterPro" id="IPR013249">
    <property type="entry name" value="RNA_pol_sigma70_r4_t2"/>
</dbReference>
<dbReference type="Pfam" id="PF08281">
    <property type="entry name" value="Sigma70_r4_2"/>
    <property type="match status" value="1"/>
</dbReference>
<dbReference type="HOGENOM" id="CLU_047691_3_0_0"/>
<proteinExistence type="inferred from homology"/>
<dbReference type="InterPro" id="IPR036388">
    <property type="entry name" value="WH-like_DNA-bd_sf"/>
</dbReference>
<dbReference type="PANTHER" id="PTHR43133:SF51">
    <property type="entry name" value="RNA POLYMERASE SIGMA FACTOR"/>
    <property type="match status" value="1"/>
</dbReference>
<dbReference type="Gene3D" id="1.10.1740.10">
    <property type="match status" value="1"/>
</dbReference>
<feature type="region of interest" description="Disordered" evidence="5">
    <location>
        <begin position="192"/>
        <end position="214"/>
    </location>
</feature>
<dbReference type="AlphaFoldDB" id="G8NUZ4"/>
<dbReference type="GO" id="GO:0016987">
    <property type="term" value="F:sigma factor activity"/>
    <property type="evidence" value="ECO:0007669"/>
    <property type="project" value="UniProtKB-KW"/>
</dbReference>
<evidence type="ECO:0000256" key="5">
    <source>
        <dbReference type="SAM" id="MobiDB-lite"/>
    </source>
</evidence>
<keyword evidence="2" id="KW-0805">Transcription regulation</keyword>